<dbReference type="HOGENOM" id="CLU_1780321_0_0_1"/>
<evidence type="ECO:0000256" key="1">
    <source>
        <dbReference type="SAM" id="MobiDB-lite"/>
    </source>
</evidence>
<dbReference type="AlphaFoldDB" id="A0A0D9YT52"/>
<name>A0A0D9YT52_9ORYZ</name>
<proteinExistence type="predicted"/>
<dbReference type="EnsemblPlants" id="OGLUM02G19330.1">
    <property type="protein sequence ID" value="OGLUM02G19330.1"/>
    <property type="gene ID" value="OGLUM02G19330"/>
</dbReference>
<feature type="compositionally biased region" description="Basic residues" evidence="1">
    <location>
        <begin position="21"/>
        <end position="37"/>
    </location>
</feature>
<reference evidence="2" key="1">
    <citation type="submission" date="2015-04" db="UniProtKB">
        <authorList>
            <consortium name="EnsemblPlants"/>
        </authorList>
    </citation>
    <scope>IDENTIFICATION</scope>
</reference>
<dbReference type="Proteomes" id="UP000026961">
    <property type="component" value="Chromosome 2"/>
</dbReference>
<reference evidence="2" key="2">
    <citation type="submission" date="2018-05" db="EMBL/GenBank/DDBJ databases">
        <title>OgluRS3 (Oryza glumaepatula Reference Sequence Version 3).</title>
        <authorList>
            <person name="Zhang J."/>
            <person name="Kudrna D."/>
            <person name="Lee S."/>
            <person name="Talag J."/>
            <person name="Welchert J."/>
            <person name="Wing R.A."/>
        </authorList>
    </citation>
    <scope>NUCLEOTIDE SEQUENCE [LARGE SCALE GENOMIC DNA]</scope>
</reference>
<feature type="region of interest" description="Disordered" evidence="1">
    <location>
        <begin position="1"/>
        <end position="46"/>
    </location>
</feature>
<accession>A0A0D9YT52</accession>
<evidence type="ECO:0000313" key="3">
    <source>
        <dbReference type="Proteomes" id="UP000026961"/>
    </source>
</evidence>
<keyword evidence="3" id="KW-1185">Reference proteome</keyword>
<dbReference type="Gramene" id="OGLUM02G19330.1">
    <property type="protein sequence ID" value="OGLUM02G19330.1"/>
    <property type="gene ID" value="OGLUM02G19330"/>
</dbReference>
<protein>
    <submittedName>
        <fullName evidence="2">Uncharacterized protein</fullName>
    </submittedName>
</protein>
<evidence type="ECO:0000313" key="2">
    <source>
        <dbReference type="EnsemblPlants" id="OGLUM02G19330.1"/>
    </source>
</evidence>
<organism evidence="2">
    <name type="scientific">Oryza glumipatula</name>
    <dbReference type="NCBI Taxonomy" id="40148"/>
    <lineage>
        <taxon>Eukaryota</taxon>
        <taxon>Viridiplantae</taxon>
        <taxon>Streptophyta</taxon>
        <taxon>Embryophyta</taxon>
        <taxon>Tracheophyta</taxon>
        <taxon>Spermatophyta</taxon>
        <taxon>Magnoliopsida</taxon>
        <taxon>Liliopsida</taxon>
        <taxon>Poales</taxon>
        <taxon>Poaceae</taxon>
        <taxon>BOP clade</taxon>
        <taxon>Oryzoideae</taxon>
        <taxon>Oryzeae</taxon>
        <taxon>Oryzinae</taxon>
        <taxon>Oryza</taxon>
    </lineage>
</organism>
<sequence length="146" mass="16034">MMRSEEAEDGDRCPVGGRAPNTHKAREKSHPHPHPPHKRIDAESQSALDFVVPRPRGIGTQLIVGSPLAQTTQSQQTGDTGPVAGDLLLMRTLIAAAAEGRDGEGQRITACQCPRDKRFKHLGVSWLRVSFLMMRRPRRLHSSSAT</sequence>